<reference evidence="2" key="1">
    <citation type="submission" date="2022-10" db="EMBL/GenBank/DDBJ databases">
        <title>Genome assembly of Pristionchus species.</title>
        <authorList>
            <person name="Yoshida K."/>
            <person name="Sommer R.J."/>
        </authorList>
    </citation>
    <scope>NUCLEOTIDE SEQUENCE [LARGE SCALE GENOMIC DNA]</scope>
    <source>
        <strain evidence="2">RS5460</strain>
    </source>
</reference>
<evidence type="ECO:0000313" key="2">
    <source>
        <dbReference type="Proteomes" id="UP001328107"/>
    </source>
</evidence>
<protein>
    <recommendedName>
        <fullName evidence="3">F-box domain-containing protein</fullName>
    </recommendedName>
</protein>
<sequence>QSLHNRFWSMKLNDEGLESMSAIESLPPEMLWKIVDFVPESLFDLRLTSRFLKYRAEEYVLQRDYIIEKVNIFDKHYRIDANRIRDASLSTEEQVQ</sequence>
<proteinExistence type="predicted"/>
<evidence type="ECO:0008006" key="3">
    <source>
        <dbReference type="Google" id="ProtNLM"/>
    </source>
</evidence>
<name>A0AAN5DGB6_9BILA</name>
<feature type="non-terminal residue" evidence="1">
    <location>
        <position position="96"/>
    </location>
</feature>
<dbReference type="Proteomes" id="UP001328107">
    <property type="component" value="Unassembled WGS sequence"/>
</dbReference>
<comment type="caution">
    <text evidence="1">The sequence shown here is derived from an EMBL/GenBank/DDBJ whole genome shotgun (WGS) entry which is preliminary data.</text>
</comment>
<keyword evidence="2" id="KW-1185">Reference proteome</keyword>
<accession>A0AAN5DGB6</accession>
<feature type="non-terminal residue" evidence="1">
    <location>
        <position position="1"/>
    </location>
</feature>
<dbReference type="AlphaFoldDB" id="A0AAN5DGB6"/>
<evidence type="ECO:0000313" key="1">
    <source>
        <dbReference type="EMBL" id="GMR61600.1"/>
    </source>
</evidence>
<gene>
    <name evidence="1" type="ORF">PMAYCL1PPCAC_31795</name>
</gene>
<organism evidence="1 2">
    <name type="scientific">Pristionchus mayeri</name>
    <dbReference type="NCBI Taxonomy" id="1317129"/>
    <lineage>
        <taxon>Eukaryota</taxon>
        <taxon>Metazoa</taxon>
        <taxon>Ecdysozoa</taxon>
        <taxon>Nematoda</taxon>
        <taxon>Chromadorea</taxon>
        <taxon>Rhabditida</taxon>
        <taxon>Rhabditina</taxon>
        <taxon>Diplogasteromorpha</taxon>
        <taxon>Diplogasteroidea</taxon>
        <taxon>Neodiplogasteridae</taxon>
        <taxon>Pristionchus</taxon>
    </lineage>
</organism>
<dbReference type="EMBL" id="BTRK01000006">
    <property type="protein sequence ID" value="GMR61600.1"/>
    <property type="molecule type" value="Genomic_DNA"/>
</dbReference>